<sequence length="131" mass="14586">MEARDNQPKDRLKDLLFLDIALDSTVRATVERGYEELSNASPEKILYFISLVVENLALSVDSNEDLICCLKVKVNFVVLSPDGSTVSTVETRLPKEGIDNLVSLKFWACGSQNKHFSLSTVILLNHTGLLF</sequence>
<reference evidence="1" key="1">
    <citation type="submission" date="2020-06" db="EMBL/GenBank/DDBJ databases">
        <authorList>
            <person name="Li T."/>
            <person name="Hu X."/>
            <person name="Zhang T."/>
            <person name="Song X."/>
            <person name="Zhang H."/>
            <person name="Dai N."/>
            <person name="Sheng W."/>
            <person name="Hou X."/>
            <person name="Wei L."/>
        </authorList>
    </citation>
    <scope>NUCLEOTIDE SEQUENCE</scope>
    <source>
        <strain evidence="1">3651</strain>
        <tissue evidence="1">Leaf</tissue>
    </source>
</reference>
<gene>
    <name evidence="1" type="ORF">Salat_1114900</name>
</gene>
<dbReference type="PANTHER" id="PTHR46999">
    <property type="entry name" value="ALPHA-GLUCAN WATER DIKINASE 1, CHLOROPLASTIC-RELATED"/>
    <property type="match status" value="1"/>
</dbReference>
<dbReference type="AlphaFoldDB" id="A0AAE1YNI7"/>
<dbReference type="PANTHER" id="PTHR46999:SF1">
    <property type="entry name" value="ALPHA-GLUCAN WATER DIKINASE 1, CHLOROPLASTIC"/>
    <property type="match status" value="1"/>
</dbReference>
<accession>A0AAE1YNI7</accession>
<proteinExistence type="predicted"/>
<reference evidence="1" key="2">
    <citation type="journal article" date="2024" name="Plant">
        <title>Genomic evolution and insights into agronomic trait innovations of Sesamum species.</title>
        <authorList>
            <person name="Miao H."/>
            <person name="Wang L."/>
            <person name="Qu L."/>
            <person name="Liu H."/>
            <person name="Sun Y."/>
            <person name="Le M."/>
            <person name="Wang Q."/>
            <person name="Wei S."/>
            <person name="Zheng Y."/>
            <person name="Lin W."/>
            <person name="Duan Y."/>
            <person name="Cao H."/>
            <person name="Xiong S."/>
            <person name="Wang X."/>
            <person name="Wei L."/>
            <person name="Li C."/>
            <person name="Ma Q."/>
            <person name="Ju M."/>
            <person name="Zhao R."/>
            <person name="Li G."/>
            <person name="Mu C."/>
            <person name="Tian Q."/>
            <person name="Mei H."/>
            <person name="Zhang T."/>
            <person name="Gao T."/>
            <person name="Zhang H."/>
        </authorList>
    </citation>
    <scope>NUCLEOTIDE SEQUENCE</scope>
    <source>
        <strain evidence="1">3651</strain>
    </source>
</reference>
<name>A0AAE1YNI7_9LAMI</name>
<organism evidence="1 2">
    <name type="scientific">Sesamum alatum</name>
    <dbReference type="NCBI Taxonomy" id="300844"/>
    <lineage>
        <taxon>Eukaryota</taxon>
        <taxon>Viridiplantae</taxon>
        <taxon>Streptophyta</taxon>
        <taxon>Embryophyta</taxon>
        <taxon>Tracheophyta</taxon>
        <taxon>Spermatophyta</taxon>
        <taxon>Magnoliopsida</taxon>
        <taxon>eudicotyledons</taxon>
        <taxon>Gunneridae</taxon>
        <taxon>Pentapetalae</taxon>
        <taxon>asterids</taxon>
        <taxon>lamiids</taxon>
        <taxon>Lamiales</taxon>
        <taxon>Pedaliaceae</taxon>
        <taxon>Sesamum</taxon>
    </lineage>
</organism>
<protein>
    <submittedName>
        <fullName evidence="1">Alpha-glucan water dikinase, chloroplastic</fullName>
    </submittedName>
</protein>
<dbReference type="EMBL" id="JACGWO010000003">
    <property type="protein sequence ID" value="KAK4433526.1"/>
    <property type="molecule type" value="Genomic_DNA"/>
</dbReference>
<dbReference type="Proteomes" id="UP001293254">
    <property type="component" value="Unassembled WGS sequence"/>
</dbReference>
<comment type="caution">
    <text evidence="1">The sequence shown here is derived from an EMBL/GenBank/DDBJ whole genome shotgun (WGS) entry which is preliminary data.</text>
</comment>
<keyword evidence="2" id="KW-1185">Reference proteome</keyword>
<evidence type="ECO:0000313" key="2">
    <source>
        <dbReference type="Proteomes" id="UP001293254"/>
    </source>
</evidence>
<evidence type="ECO:0000313" key="1">
    <source>
        <dbReference type="EMBL" id="KAK4433526.1"/>
    </source>
</evidence>